<dbReference type="AlphaFoldDB" id="A0A9X4KJM9"/>
<organism evidence="1 2">
    <name type="scientific">Cohnella ginsengisoli</name>
    <dbReference type="NCBI Taxonomy" id="425004"/>
    <lineage>
        <taxon>Bacteria</taxon>
        <taxon>Bacillati</taxon>
        <taxon>Bacillota</taxon>
        <taxon>Bacilli</taxon>
        <taxon>Bacillales</taxon>
        <taxon>Paenibacillaceae</taxon>
        <taxon>Cohnella</taxon>
    </lineage>
</organism>
<name>A0A9X4KJM9_9BACL</name>
<sequence>MEPMDQPVAIGGTMEGDKEIREIKMEHLNKREAGNSRLISRIAQMAFSDFHVSEQVKAVRSFPYFGMNKLAPLSAALMHTLRWLDHTLQGIGPKHLQAYLNHQSFVFNIAKKGLESCALLASFMCDKR</sequence>
<evidence type="ECO:0000313" key="1">
    <source>
        <dbReference type="EMBL" id="MDG0793283.1"/>
    </source>
</evidence>
<protein>
    <submittedName>
        <fullName evidence="1">Uncharacterized protein</fullName>
    </submittedName>
</protein>
<gene>
    <name evidence="1" type="ORF">OMP38_22365</name>
</gene>
<accession>A0A9X4KJM9</accession>
<proteinExistence type="predicted"/>
<dbReference type="EMBL" id="JAPDHZ010000004">
    <property type="protein sequence ID" value="MDG0793283.1"/>
    <property type="molecule type" value="Genomic_DNA"/>
</dbReference>
<evidence type="ECO:0000313" key="2">
    <source>
        <dbReference type="Proteomes" id="UP001153387"/>
    </source>
</evidence>
<comment type="caution">
    <text evidence="1">The sequence shown here is derived from an EMBL/GenBank/DDBJ whole genome shotgun (WGS) entry which is preliminary data.</text>
</comment>
<reference evidence="1 2" key="1">
    <citation type="submission" date="2022-10" db="EMBL/GenBank/DDBJ databases">
        <title>Comparative genomic analysis of Cohnella hashimotonis sp. nov., isolated from the International Space Station.</title>
        <authorList>
            <person name="Simpson A."/>
            <person name="Venkateswaran K."/>
        </authorList>
    </citation>
    <scope>NUCLEOTIDE SEQUENCE [LARGE SCALE GENOMIC DNA]</scope>
    <source>
        <strain evidence="1 2">DSM 18997</strain>
    </source>
</reference>
<keyword evidence="2" id="KW-1185">Reference proteome</keyword>
<dbReference type="Proteomes" id="UP001153387">
    <property type="component" value="Unassembled WGS sequence"/>
</dbReference>